<proteinExistence type="predicted"/>
<evidence type="ECO:0000313" key="2">
    <source>
        <dbReference type="EMBL" id="UNY97900.1"/>
    </source>
</evidence>
<protein>
    <recommendedName>
        <fullName evidence="4">Lipoprotein</fullName>
    </recommendedName>
</protein>
<sequence length="237" mass="27161">MKHTLILIVAVLSFTMSCTSKEDIYADYEVQSNKLHTEKITMKVQSKPINKRMDTLGSIYAMVYKQILKSIDSPTEEEKLQHEVKNRLKPYKELLSSPSKKSTTQKTYTDIFEQIKHSQLSPTAKSSFINFIELLLLMKNREAYKIYQFIEDYEAELMQVSAMDEEDQRVVLSSTTMMKSVISTTSVEKEPTEDDEEVPEEDKDWDLSIGVLSTIINGSLQSDYRAVNDTLIATLTS</sequence>
<dbReference type="EMBL" id="CP094326">
    <property type="protein sequence ID" value="UNY97900.1"/>
    <property type="molecule type" value="Genomic_DNA"/>
</dbReference>
<gene>
    <name evidence="2" type="ORF">MQE36_12490</name>
</gene>
<keyword evidence="3" id="KW-1185">Reference proteome</keyword>
<name>A0ABY3YJX5_9FLAO</name>
<dbReference type="PROSITE" id="PS51257">
    <property type="entry name" value="PROKAR_LIPOPROTEIN"/>
    <property type="match status" value="1"/>
</dbReference>
<feature type="region of interest" description="Disordered" evidence="1">
    <location>
        <begin position="183"/>
        <end position="203"/>
    </location>
</feature>
<organism evidence="2 3">
    <name type="scientific">Zhouia spongiae</name>
    <dbReference type="NCBI Taxonomy" id="2202721"/>
    <lineage>
        <taxon>Bacteria</taxon>
        <taxon>Pseudomonadati</taxon>
        <taxon>Bacteroidota</taxon>
        <taxon>Flavobacteriia</taxon>
        <taxon>Flavobacteriales</taxon>
        <taxon>Flavobacteriaceae</taxon>
        <taxon>Zhouia</taxon>
    </lineage>
</organism>
<evidence type="ECO:0000313" key="3">
    <source>
        <dbReference type="Proteomes" id="UP000829476"/>
    </source>
</evidence>
<feature type="compositionally biased region" description="Acidic residues" evidence="1">
    <location>
        <begin position="191"/>
        <end position="203"/>
    </location>
</feature>
<reference evidence="2 3" key="1">
    <citation type="journal article" date="2018" name="Int. J. Syst. Evol. Microbiol.">
        <title>Zhouia spongiae sp. nov., isolated from a marine sponge.</title>
        <authorList>
            <person name="Zhuang L."/>
            <person name="Lin B."/>
            <person name="Qin F."/>
            <person name="Luo L."/>
        </authorList>
    </citation>
    <scope>NUCLEOTIDE SEQUENCE [LARGE SCALE GENOMIC DNA]</scope>
    <source>
        <strain evidence="2 3">HN-Y44</strain>
    </source>
</reference>
<dbReference type="Proteomes" id="UP000829476">
    <property type="component" value="Chromosome"/>
</dbReference>
<dbReference type="RefSeq" id="WP_242936311.1">
    <property type="nucleotide sequence ID" value="NZ_CP094326.1"/>
</dbReference>
<evidence type="ECO:0000256" key="1">
    <source>
        <dbReference type="SAM" id="MobiDB-lite"/>
    </source>
</evidence>
<accession>A0ABY3YJX5</accession>
<evidence type="ECO:0008006" key="4">
    <source>
        <dbReference type="Google" id="ProtNLM"/>
    </source>
</evidence>